<dbReference type="AlphaFoldDB" id="A0AA88XX24"/>
<dbReference type="PANTHER" id="PTHR13799">
    <property type="entry name" value="NGG1 INTERACTING FACTOR 3"/>
    <property type="match status" value="1"/>
</dbReference>
<comment type="similarity">
    <text evidence="1">Belongs to the GTP cyclohydrolase I type 2/NIF3 family.</text>
</comment>
<accession>A0AA88XX24</accession>
<dbReference type="GO" id="GO:0046872">
    <property type="term" value="F:metal ion binding"/>
    <property type="evidence" value="ECO:0007669"/>
    <property type="project" value="UniProtKB-KW"/>
</dbReference>
<sequence>MLMPATPTYPVTERYQKPQFLCNISLLVDAEKTEGSKQHTDQFINGYKNKAYENSLCSAGLSKLMHAISQEDSNRWRHSKRTVDSEDCKGKPDGHYDISCRSYVECKSEVATTVNCPTVGNTQYVYDGGKCVNASTVGPPCGDLRDCTGKADGGYPDHYNNCTSYYVCSSGHFFGHHLCAPGHLPTIMTKVSHLSGSIQNTEIKEQQKVNKDSRRVMCSPGLLVFRNVKYEQIIMCCCTGHIPTIMTKVSHMLGSIQNTEVKELHKIPSGSEGMGRTGKLKSPVPLAEAVKLVKSHLGLSHIRLASSPGIDYISSVAVCAGSGSSVLKNIPVFLYVTGEMSHHDVLHTVQSGTNVILCDHINTERGFLKVFKGRLDEIFSRKINVFVSDVDRDPLQIV</sequence>
<evidence type="ECO:0000256" key="3">
    <source>
        <dbReference type="PIRSR" id="PIRSR602678-1"/>
    </source>
</evidence>
<evidence type="ECO:0000313" key="6">
    <source>
        <dbReference type="Proteomes" id="UP001186944"/>
    </source>
</evidence>
<dbReference type="SUPFAM" id="SSF102705">
    <property type="entry name" value="NIF3 (NGG1p interacting factor 3)-like"/>
    <property type="match status" value="1"/>
</dbReference>
<evidence type="ECO:0000259" key="4">
    <source>
        <dbReference type="Pfam" id="PF01607"/>
    </source>
</evidence>
<keyword evidence="6" id="KW-1185">Reference proteome</keyword>
<dbReference type="EMBL" id="VSWD01000013">
    <property type="protein sequence ID" value="KAK3084747.1"/>
    <property type="molecule type" value="Genomic_DNA"/>
</dbReference>
<dbReference type="GO" id="GO:0005576">
    <property type="term" value="C:extracellular region"/>
    <property type="evidence" value="ECO:0007669"/>
    <property type="project" value="InterPro"/>
</dbReference>
<dbReference type="PANTHER" id="PTHR13799:SF13">
    <property type="entry name" value="NIF3-LIKE PROTEIN 1"/>
    <property type="match status" value="1"/>
</dbReference>
<feature type="domain" description="Chitin-binding type-2" evidence="4">
    <location>
        <begin position="147"/>
        <end position="183"/>
    </location>
</feature>
<evidence type="ECO:0000313" key="5">
    <source>
        <dbReference type="EMBL" id="KAK3084747.1"/>
    </source>
</evidence>
<feature type="binding site" evidence="3">
    <location>
        <position position="364"/>
    </location>
    <ligand>
        <name>a divalent metal cation</name>
        <dbReference type="ChEBI" id="CHEBI:60240"/>
        <label>1</label>
    </ligand>
</feature>
<dbReference type="InterPro" id="IPR036069">
    <property type="entry name" value="DUF34/NIF3_sf"/>
</dbReference>
<name>A0AA88XX24_PINIB</name>
<evidence type="ECO:0000256" key="2">
    <source>
        <dbReference type="ARBA" id="ARBA00019069"/>
    </source>
</evidence>
<proteinExistence type="inferred from homology"/>
<keyword evidence="3" id="KW-0479">Metal-binding</keyword>
<feature type="binding site" evidence="3">
    <location>
        <position position="360"/>
    </location>
    <ligand>
        <name>a divalent metal cation</name>
        <dbReference type="ChEBI" id="CHEBI:60240"/>
        <label>1</label>
    </ligand>
</feature>
<dbReference type="Gene3D" id="3.40.1390.30">
    <property type="entry name" value="NIF3 (NGG1p interacting factor 3)-like"/>
    <property type="match status" value="1"/>
</dbReference>
<comment type="caution">
    <text evidence="5">The sequence shown here is derived from an EMBL/GenBank/DDBJ whole genome shotgun (WGS) entry which is preliminary data.</text>
</comment>
<gene>
    <name evidence="5" type="ORF">FSP39_018218</name>
</gene>
<evidence type="ECO:0000256" key="1">
    <source>
        <dbReference type="ARBA" id="ARBA00006964"/>
    </source>
</evidence>
<dbReference type="Pfam" id="PF01784">
    <property type="entry name" value="DUF34_NIF3"/>
    <property type="match status" value="1"/>
</dbReference>
<reference evidence="5" key="1">
    <citation type="submission" date="2019-08" db="EMBL/GenBank/DDBJ databases">
        <title>The improved chromosome-level genome for the pearl oyster Pinctada fucata martensii using PacBio sequencing and Hi-C.</title>
        <authorList>
            <person name="Zheng Z."/>
        </authorList>
    </citation>
    <scope>NUCLEOTIDE SEQUENCE</scope>
    <source>
        <strain evidence="5">ZZ-2019</strain>
        <tissue evidence="5">Adductor muscle</tissue>
    </source>
</reference>
<dbReference type="GO" id="GO:0005739">
    <property type="term" value="C:mitochondrion"/>
    <property type="evidence" value="ECO:0007669"/>
    <property type="project" value="TreeGrafter"/>
</dbReference>
<organism evidence="5 6">
    <name type="scientific">Pinctada imbricata</name>
    <name type="common">Atlantic pearl-oyster</name>
    <name type="synonym">Pinctada martensii</name>
    <dbReference type="NCBI Taxonomy" id="66713"/>
    <lineage>
        <taxon>Eukaryota</taxon>
        <taxon>Metazoa</taxon>
        <taxon>Spiralia</taxon>
        <taxon>Lophotrochozoa</taxon>
        <taxon>Mollusca</taxon>
        <taxon>Bivalvia</taxon>
        <taxon>Autobranchia</taxon>
        <taxon>Pteriomorphia</taxon>
        <taxon>Pterioida</taxon>
        <taxon>Pterioidea</taxon>
        <taxon>Pteriidae</taxon>
        <taxon>Pinctada</taxon>
    </lineage>
</organism>
<dbReference type="InterPro" id="IPR002678">
    <property type="entry name" value="DUF34/NIF3"/>
</dbReference>
<dbReference type="GO" id="GO:0008061">
    <property type="term" value="F:chitin binding"/>
    <property type="evidence" value="ECO:0007669"/>
    <property type="project" value="InterPro"/>
</dbReference>
<dbReference type="InterPro" id="IPR002557">
    <property type="entry name" value="Chitin-bd_dom"/>
</dbReference>
<dbReference type="Pfam" id="PF01607">
    <property type="entry name" value="CBM_14"/>
    <property type="match status" value="1"/>
</dbReference>
<dbReference type="Proteomes" id="UP001186944">
    <property type="component" value="Unassembled WGS sequence"/>
</dbReference>
<protein>
    <recommendedName>
        <fullName evidence="2">NIF3-like protein 1</fullName>
    </recommendedName>
</protein>